<evidence type="ECO:0000313" key="4">
    <source>
        <dbReference type="EMBL" id="SNS68643.1"/>
    </source>
</evidence>
<evidence type="ECO:0000313" key="5">
    <source>
        <dbReference type="Proteomes" id="UP000198432"/>
    </source>
</evidence>
<reference evidence="5" key="1">
    <citation type="submission" date="2017-06" db="EMBL/GenBank/DDBJ databases">
        <authorList>
            <person name="Varghese N."/>
            <person name="Submissions S."/>
        </authorList>
    </citation>
    <scope>NUCLEOTIDE SEQUENCE [LARGE SCALE GENOMIC DNA]</scope>
    <source>
        <strain evidence="5">NKM1</strain>
    </source>
</reference>
<feature type="domain" description="Pyrroloquinoline quinone-dependent pyranose dehydrogenase beta-propeller" evidence="3">
    <location>
        <begin position="66"/>
        <end position="430"/>
    </location>
</feature>
<dbReference type="Gene3D" id="2.120.10.30">
    <property type="entry name" value="TolB, C-terminal domain"/>
    <property type="match status" value="1"/>
</dbReference>
<gene>
    <name evidence="4" type="ORF">SAMN06296052_11169</name>
</gene>
<evidence type="ECO:0000256" key="1">
    <source>
        <dbReference type="SAM" id="SignalP"/>
    </source>
</evidence>
<accession>A0A239GJH2</accession>
<evidence type="ECO:0000259" key="2">
    <source>
        <dbReference type="Pfam" id="PF18962"/>
    </source>
</evidence>
<dbReference type="InterPro" id="IPR054539">
    <property type="entry name" value="Beta-prop_PDH"/>
</dbReference>
<organism evidence="4 5">
    <name type="scientific">Pontibacter ummariensis</name>
    <dbReference type="NCBI Taxonomy" id="1610492"/>
    <lineage>
        <taxon>Bacteria</taxon>
        <taxon>Pseudomonadati</taxon>
        <taxon>Bacteroidota</taxon>
        <taxon>Cytophagia</taxon>
        <taxon>Cytophagales</taxon>
        <taxon>Hymenobacteraceae</taxon>
        <taxon>Pontibacter</taxon>
    </lineage>
</organism>
<protein>
    <submittedName>
        <fullName evidence="4">Por secretion system C-terminal sorting domain-containing protein</fullName>
    </submittedName>
</protein>
<name>A0A239GJH2_9BACT</name>
<dbReference type="PANTHER" id="PTHR19328:SF53">
    <property type="entry name" value="MEMBRANE PROTEIN"/>
    <property type="match status" value="1"/>
</dbReference>
<dbReference type="SUPFAM" id="SSF50952">
    <property type="entry name" value="Soluble quinoprotein glucose dehydrogenase"/>
    <property type="match status" value="1"/>
</dbReference>
<keyword evidence="1" id="KW-0732">Signal</keyword>
<dbReference type="Proteomes" id="UP000198432">
    <property type="component" value="Unassembled WGS sequence"/>
</dbReference>
<feature type="domain" description="Secretion system C-terminal sorting" evidence="2">
    <location>
        <begin position="449"/>
        <end position="525"/>
    </location>
</feature>
<dbReference type="OrthoDB" id="9811395at2"/>
<dbReference type="InterPro" id="IPR011041">
    <property type="entry name" value="Quinoprot_gluc/sorb_DH_b-prop"/>
</dbReference>
<dbReference type="InterPro" id="IPR026444">
    <property type="entry name" value="Secre_tail"/>
</dbReference>
<dbReference type="NCBIfam" id="TIGR04183">
    <property type="entry name" value="Por_Secre_tail"/>
    <property type="match status" value="1"/>
</dbReference>
<dbReference type="EMBL" id="FZOQ01000011">
    <property type="protein sequence ID" value="SNS68643.1"/>
    <property type="molecule type" value="Genomic_DNA"/>
</dbReference>
<dbReference type="InterPro" id="IPR011042">
    <property type="entry name" value="6-blade_b-propeller_TolB-like"/>
</dbReference>
<feature type="chain" id="PRO_5013348702" evidence="1">
    <location>
        <begin position="24"/>
        <end position="528"/>
    </location>
</feature>
<keyword evidence="5" id="KW-1185">Reference proteome</keyword>
<dbReference type="PANTHER" id="PTHR19328">
    <property type="entry name" value="HEDGEHOG-INTERACTING PROTEIN"/>
    <property type="match status" value="1"/>
</dbReference>
<proteinExistence type="predicted"/>
<dbReference type="Pfam" id="PF22807">
    <property type="entry name" value="TrAA12"/>
    <property type="match status" value="1"/>
</dbReference>
<evidence type="ECO:0000259" key="3">
    <source>
        <dbReference type="Pfam" id="PF22807"/>
    </source>
</evidence>
<dbReference type="AlphaFoldDB" id="A0A239GJH2"/>
<feature type="signal peptide" evidence="1">
    <location>
        <begin position="1"/>
        <end position="23"/>
    </location>
</feature>
<dbReference type="RefSeq" id="WP_089319631.1">
    <property type="nucleotide sequence ID" value="NZ_FZOQ01000011.1"/>
</dbReference>
<dbReference type="Pfam" id="PF18962">
    <property type="entry name" value="Por_Secre_tail"/>
    <property type="match status" value="1"/>
</dbReference>
<sequence length="528" mass="58158">MLIKHLSLLALSTLSLFISVSTAAGQAPPAASVTVKIEVPESMQAAPFHVDRFATIPPNFKLEVYARVSGARFLATSPNGDLFVSMPYDGKVKVLRTSENGQVQDYDYVTGLARPHDIVFHKIGETQYVYISEKNQINRFKYSNGDLEAHDREIVVANLPDESLPELKGNYGHVLKNLALDRNHKLYVSIASTCNACIEDTQSDPKRGAIYVYDADGSNGRLFAEGLRNAEGLAFVPGTNDLWVTVNNRDQIAYPFKDETGLYGQVVQSYVDNNPPEEFTLVRDGGNYGWPFCNPDHREGMDNMPFLNDYQLNRNGAVDCGGMDRIMKGIPAHSAPLGLLFTQATAMPQAYRNGALIALHGSWNRSKATGYKVIFFPWENGKPGEQLDLVGGFLNSDSTEAYARPVDIAIGPEGSLFISDDHAHAIYKLSYTGPVAGAKDEALARAVDVFPVPANGYFMIQLKDLKSREVEFVLTNPQSANVLMVTKPVREGTNSYKLDTSRFANGVYFLRILSGGAQVVKRIIIRNK</sequence>